<organism evidence="3 4">
    <name type="scientific">Artemisia annua</name>
    <name type="common">Sweet wormwood</name>
    <dbReference type="NCBI Taxonomy" id="35608"/>
    <lineage>
        <taxon>Eukaryota</taxon>
        <taxon>Viridiplantae</taxon>
        <taxon>Streptophyta</taxon>
        <taxon>Embryophyta</taxon>
        <taxon>Tracheophyta</taxon>
        <taxon>Spermatophyta</taxon>
        <taxon>Magnoliopsida</taxon>
        <taxon>eudicotyledons</taxon>
        <taxon>Gunneridae</taxon>
        <taxon>Pentapetalae</taxon>
        <taxon>asterids</taxon>
        <taxon>campanulids</taxon>
        <taxon>Asterales</taxon>
        <taxon>Asteraceae</taxon>
        <taxon>Asteroideae</taxon>
        <taxon>Anthemideae</taxon>
        <taxon>Artemisiinae</taxon>
        <taxon>Artemisia</taxon>
    </lineage>
</organism>
<dbReference type="InterPro" id="IPR001878">
    <property type="entry name" value="Znf_CCHC"/>
</dbReference>
<keyword evidence="4" id="KW-1185">Reference proteome</keyword>
<dbReference type="Pfam" id="PF00098">
    <property type="entry name" value="zf-CCHC"/>
    <property type="match status" value="1"/>
</dbReference>
<feature type="region of interest" description="Disordered" evidence="1">
    <location>
        <begin position="53"/>
        <end position="81"/>
    </location>
</feature>
<evidence type="ECO:0000259" key="2">
    <source>
        <dbReference type="Pfam" id="PF00098"/>
    </source>
</evidence>
<feature type="compositionally biased region" description="Gly residues" evidence="1">
    <location>
        <begin position="60"/>
        <end position="72"/>
    </location>
</feature>
<accession>A0A2U1MDU5</accession>
<evidence type="ECO:0000313" key="3">
    <source>
        <dbReference type="EMBL" id="PWA59429.1"/>
    </source>
</evidence>
<dbReference type="InterPro" id="IPR036875">
    <property type="entry name" value="Znf_CCHC_sf"/>
</dbReference>
<dbReference type="GO" id="GO:0008270">
    <property type="term" value="F:zinc ion binding"/>
    <property type="evidence" value="ECO:0007669"/>
    <property type="project" value="InterPro"/>
</dbReference>
<reference evidence="3 4" key="1">
    <citation type="journal article" date="2018" name="Mol. Plant">
        <title>The genome of Artemisia annua provides insight into the evolution of Asteraceae family and artemisinin biosynthesis.</title>
        <authorList>
            <person name="Shen Q."/>
            <person name="Zhang L."/>
            <person name="Liao Z."/>
            <person name="Wang S."/>
            <person name="Yan T."/>
            <person name="Shi P."/>
            <person name="Liu M."/>
            <person name="Fu X."/>
            <person name="Pan Q."/>
            <person name="Wang Y."/>
            <person name="Lv Z."/>
            <person name="Lu X."/>
            <person name="Zhang F."/>
            <person name="Jiang W."/>
            <person name="Ma Y."/>
            <person name="Chen M."/>
            <person name="Hao X."/>
            <person name="Li L."/>
            <person name="Tang Y."/>
            <person name="Lv G."/>
            <person name="Zhou Y."/>
            <person name="Sun X."/>
            <person name="Brodelius P.E."/>
            <person name="Rose J.K.C."/>
            <person name="Tang K."/>
        </authorList>
    </citation>
    <scope>NUCLEOTIDE SEQUENCE [LARGE SCALE GENOMIC DNA]</scope>
    <source>
        <strain evidence="4">cv. Huhao1</strain>
        <tissue evidence="3">Leaf</tissue>
    </source>
</reference>
<protein>
    <submittedName>
        <fullName evidence="3">Zinc finger, CCHC-type</fullName>
    </submittedName>
</protein>
<dbReference type="GO" id="GO:0003676">
    <property type="term" value="F:nucleic acid binding"/>
    <property type="evidence" value="ECO:0007669"/>
    <property type="project" value="InterPro"/>
</dbReference>
<dbReference type="AlphaFoldDB" id="A0A2U1MDU5"/>
<dbReference type="SUPFAM" id="SSF57756">
    <property type="entry name" value="Retrovirus zinc finger-like domains"/>
    <property type="match status" value="1"/>
</dbReference>
<feature type="domain" description="CCHC-type" evidence="2">
    <location>
        <begin position="85"/>
        <end position="98"/>
    </location>
</feature>
<evidence type="ECO:0000313" key="4">
    <source>
        <dbReference type="Proteomes" id="UP000245207"/>
    </source>
</evidence>
<sequence length="140" mass="16169">MPFQEAVGRLKAFEERTKKAVKEEDGSSSLLFSKVDEKEKTKEHKCEYCGCDTRQKDFGRGQGRGRGSGRSQGYGRAQRDKSNVKCFKCNELGHFSNEYPKWENKKDEANLIQYEDDEPTLLYTSVAKMKMKTSFKLYLV</sequence>
<name>A0A2U1MDU5_ARTAN</name>
<dbReference type="Proteomes" id="UP000245207">
    <property type="component" value="Unassembled WGS sequence"/>
</dbReference>
<dbReference type="Gene3D" id="4.10.60.10">
    <property type="entry name" value="Zinc finger, CCHC-type"/>
    <property type="match status" value="1"/>
</dbReference>
<dbReference type="EMBL" id="PKPP01005624">
    <property type="protein sequence ID" value="PWA59429.1"/>
    <property type="molecule type" value="Genomic_DNA"/>
</dbReference>
<gene>
    <name evidence="3" type="ORF">CTI12_AA391680</name>
</gene>
<evidence type="ECO:0000256" key="1">
    <source>
        <dbReference type="SAM" id="MobiDB-lite"/>
    </source>
</evidence>
<proteinExistence type="predicted"/>
<comment type="caution">
    <text evidence="3">The sequence shown here is derived from an EMBL/GenBank/DDBJ whole genome shotgun (WGS) entry which is preliminary data.</text>
</comment>
<dbReference type="OrthoDB" id="1726548at2759"/>